<keyword evidence="9" id="KW-0961">Cell wall biogenesis/degradation</keyword>
<keyword evidence="6" id="KW-0133">Cell shape</keyword>
<evidence type="ECO:0000256" key="8">
    <source>
        <dbReference type="ARBA" id="ARBA00023306"/>
    </source>
</evidence>
<dbReference type="InterPro" id="IPR050068">
    <property type="entry name" value="MurA_subfamily"/>
</dbReference>
<evidence type="ECO:0000256" key="6">
    <source>
        <dbReference type="ARBA" id="ARBA00022960"/>
    </source>
</evidence>
<evidence type="ECO:0000256" key="15">
    <source>
        <dbReference type="ARBA" id="ARBA00047527"/>
    </source>
</evidence>
<keyword evidence="7" id="KW-0573">Peptidoglycan synthesis</keyword>
<dbReference type="EC" id="2.5.1.7" evidence="11"/>
<dbReference type="GO" id="GO:0008760">
    <property type="term" value="F:UDP-N-acetylglucosamine 1-carboxyvinyltransferase activity"/>
    <property type="evidence" value="ECO:0007669"/>
    <property type="project" value="UniProtKB-EC"/>
</dbReference>
<comment type="subcellular location">
    <subcellularLocation>
        <location evidence="1">Cytoplasm</location>
    </subcellularLocation>
</comment>
<dbReference type="Proteomes" id="UP001566331">
    <property type="component" value="Unassembled WGS sequence"/>
</dbReference>
<keyword evidence="4" id="KW-0132">Cell division</keyword>
<comment type="caution">
    <text evidence="17">The sequence shown here is derived from an EMBL/GenBank/DDBJ whole genome shotgun (WGS) entry which is preliminary data.</text>
</comment>
<proteinExistence type="inferred from homology"/>
<keyword evidence="5 17" id="KW-0808">Transferase</keyword>
<evidence type="ECO:0000256" key="11">
    <source>
        <dbReference type="ARBA" id="ARBA00039108"/>
    </source>
</evidence>
<dbReference type="Gene3D" id="3.65.10.10">
    <property type="entry name" value="Enolpyruvate transferase domain"/>
    <property type="match status" value="2"/>
</dbReference>
<dbReference type="NCBIfam" id="NF006873">
    <property type="entry name" value="PRK09369.1"/>
    <property type="match status" value="1"/>
</dbReference>
<evidence type="ECO:0000256" key="1">
    <source>
        <dbReference type="ARBA" id="ARBA00004496"/>
    </source>
</evidence>
<dbReference type="EMBL" id="JBFWIC010000005">
    <property type="protein sequence ID" value="MEZ0474016.1"/>
    <property type="molecule type" value="Genomic_DNA"/>
</dbReference>
<evidence type="ECO:0000256" key="12">
    <source>
        <dbReference type="ARBA" id="ARBA00039754"/>
    </source>
</evidence>
<evidence type="ECO:0000256" key="7">
    <source>
        <dbReference type="ARBA" id="ARBA00022984"/>
    </source>
</evidence>
<dbReference type="Pfam" id="PF00275">
    <property type="entry name" value="EPSP_synthase"/>
    <property type="match status" value="1"/>
</dbReference>
<evidence type="ECO:0000259" key="16">
    <source>
        <dbReference type="Pfam" id="PF00275"/>
    </source>
</evidence>
<evidence type="ECO:0000313" key="17">
    <source>
        <dbReference type="EMBL" id="MEZ0474016.1"/>
    </source>
</evidence>
<protein>
    <recommendedName>
        <fullName evidence="12">UDP-N-acetylglucosamine 1-carboxyvinyltransferase</fullName>
        <ecNumber evidence="11">2.5.1.7</ecNumber>
    </recommendedName>
    <alternativeName>
        <fullName evidence="13">Enoylpyruvate transferase</fullName>
    </alternativeName>
    <alternativeName>
        <fullName evidence="14">UDP-N-acetylglucosamine enolpyruvyl transferase</fullName>
    </alternativeName>
</protein>
<dbReference type="PANTHER" id="PTHR43783">
    <property type="entry name" value="UDP-N-ACETYLGLUCOSAMINE 1-CARBOXYVINYLTRANSFERASE"/>
    <property type="match status" value="1"/>
</dbReference>
<keyword evidence="3" id="KW-0963">Cytoplasm</keyword>
<name>A0ABV4HMR1_9GAMM</name>
<evidence type="ECO:0000256" key="14">
    <source>
        <dbReference type="ARBA" id="ARBA00042842"/>
    </source>
</evidence>
<dbReference type="SUPFAM" id="SSF55205">
    <property type="entry name" value="EPT/RTPC-like"/>
    <property type="match status" value="1"/>
</dbReference>
<comment type="pathway">
    <text evidence="2">Cell wall biogenesis; peptidoglycan biosynthesis.</text>
</comment>
<evidence type="ECO:0000256" key="5">
    <source>
        <dbReference type="ARBA" id="ARBA00022679"/>
    </source>
</evidence>
<sequence>MYAVIDGGIAPVGRVRVSGAKNSATRLLAAGLLSDQGVELANFPTRLVDVGHKIDFCRRTGARIDVDHGNETVTIDASQLESHLLDRDAFDVPIRTTYLLAASQVIRSGCARIPYPGGCPIGGGTGGGRGYDLHMMVWRQLGAEVAEKDDHIEIVAGDGFAGGVINFPISTVGGTENALLCGSVAKGTTQIFNAYITPEVEDLIALLRRMGADISVYGTSHIVIEGRAGKLSGARMSVMPDRIEALTWIVYAILGKGELTIDGVPFASMEVPLIHLQQAGIDLLRNSSAIHVTPECLVSGRVQPFELACGAHPGIISDMQAFYVLLALAAAGTSRVFDYRYPERIAFVRELAKLVKGDHLAAERGKITIHGPAAFKSGVANSTDLRGSMAAVIAALCVNGRSTILNVHMALRGYNDLEGKLTQLGSRIAIHEEEVAAEAEPREAVHA</sequence>
<accession>A0ABV4HMR1</accession>
<dbReference type="PANTHER" id="PTHR43783:SF1">
    <property type="entry name" value="UDP-N-ACETYLGLUCOSAMINE 1-CARBOXYVINYLTRANSFERASE"/>
    <property type="match status" value="1"/>
</dbReference>
<evidence type="ECO:0000256" key="10">
    <source>
        <dbReference type="ARBA" id="ARBA00038367"/>
    </source>
</evidence>
<keyword evidence="8" id="KW-0131">Cell cycle</keyword>
<evidence type="ECO:0000256" key="13">
    <source>
        <dbReference type="ARBA" id="ARBA00042443"/>
    </source>
</evidence>
<dbReference type="InterPro" id="IPR036968">
    <property type="entry name" value="Enolpyruvate_Tfrase_sf"/>
</dbReference>
<keyword evidence="18" id="KW-1185">Reference proteome</keyword>
<dbReference type="RefSeq" id="WP_370564003.1">
    <property type="nucleotide sequence ID" value="NZ_JBFWIB010000006.1"/>
</dbReference>
<dbReference type="InterPro" id="IPR013792">
    <property type="entry name" value="RNA3'P_cycl/enolpyr_Trfase_a/b"/>
</dbReference>
<dbReference type="InterPro" id="IPR001986">
    <property type="entry name" value="Enolpyruvate_Tfrase_dom"/>
</dbReference>
<evidence type="ECO:0000256" key="3">
    <source>
        <dbReference type="ARBA" id="ARBA00022490"/>
    </source>
</evidence>
<evidence type="ECO:0000256" key="9">
    <source>
        <dbReference type="ARBA" id="ARBA00023316"/>
    </source>
</evidence>
<evidence type="ECO:0000256" key="2">
    <source>
        <dbReference type="ARBA" id="ARBA00004752"/>
    </source>
</evidence>
<comment type="similarity">
    <text evidence="10">Belongs to the EPSP synthase family. MurA subfamily.</text>
</comment>
<organism evidence="17 18">
    <name type="scientific">Luteimonas salinilitoris</name>
    <dbReference type="NCBI Taxonomy" id="3237697"/>
    <lineage>
        <taxon>Bacteria</taxon>
        <taxon>Pseudomonadati</taxon>
        <taxon>Pseudomonadota</taxon>
        <taxon>Gammaproteobacteria</taxon>
        <taxon>Lysobacterales</taxon>
        <taxon>Lysobacteraceae</taxon>
        <taxon>Luteimonas</taxon>
    </lineage>
</organism>
<gene>
    <name evidence="17" type="ORF">AB6713_05210</name>
</gene>
<evidence type="ECO:0000313" key="18">
    <source>
        <dbReference type="Proteomes" id="UP001566331"/>
    </source>
</evidence>
<feature type="domain" description="Enolpyruvate transferase" evidence="16">
    <location>
        <begin position="13"/>
        <end position="421"/>
    </location>
</feature>
<comment type="catalytic activity">
    <reaction evidence="15">
        <text>phosphoenolpyruvate + UDP-N-acetyl-alpha-D-glucosamine = UDP-N-acetyl-3-O-(1-carboxyvinyl)-alpha-D-glucosamine + phosphate</text>
        <dbReference type="Rhea" id="RHEA:18681"/>
        <dbReference type="ChEBI" id="CHEBI:43474"/>
        <dbReference type="ChEBI" id="CHEBI:57705"/>
        <dbReference type="ChEBI" id="CHEBI:58702"/>
        <dbReference type="ChEBI" id="CHEBI:68483"/>
        <dbReference type="EC" id="2.5.1.7"/>
    </reaction>
</comment>
<reference evidence="17 18" key="1">
    <citation type="submission" date="2024-07" db="EMBL/GenBank/DDBJ databases">
        <title>Luteimonas salilacus sp. nov., isolated from the shore soil of Salt Lake in Tibet of China.</title>
        <authorList>
            <person name="Zhang X."/>
            <person name="Li A."/>
        </authorList>
    </citation>
    <scope>NUCLEOTIDE SEQUENCE [LARGE SCALE GENOMIC DNA]</scope>
    <source>
        <strain evidence="17 18">B3-2-R+30</strain>
    </source>
</reference>
<evidence type="ECO:0000256" key="4">
    <source>
        <dbReference type="ARBA" id="ARBA00022618"/>
    </source>
</evidence>